<evidence type="ECO:0000259" key="7">
    <source>
        <dbReference type="Pfam" id="PF04932"/>
    </source>
</evidence>
<dbReference type="InterPro" id="IPR019734">
    <property type="entry name" value="TPR_rpt"/>
</dbReference>
<evidence type="ECO:0000256" key="1">
    <source>
        <dbReference type="ARBA" id="ARBA00004141"/>
    </source>
</evidence>
<gene>
    <name evidence="8" type="ORF">GXY80_12945</name>
</gene>
<reference evidence="8" key="2">
    <citation type="submission" date="2020-01" db="EMBL/GenBank/DDBJ databases">
        <authorList>
            <person name="Campanaro S."/>
        </authorList>
    </citation>
    <scope>NUCLEOTIDE SEQUENCE</scope>
    <source>
        <strain evidence="8">AS06rmzACSIP_7</strain>
    </source>
</reference>
<feature type="transmembrane region" description="Helical" evidence="6">
    <location>
        <begin position="424"/>
        <end position="443"/>
    </location>
</feature>
<dbReference type="PANTHER" id="PTHR37422">
    <property type="entry name" value="TEICHURONIC ACID BIOSYNTHESIS PROTEIN TUAE"/>
    <property type="match status" value="1"/>
</dbReference>
<dbReference type="PANTHER" id="PTHR37422:SF13">
    <property type="entry name" value="LIPOPOLYSACCHARIDE BIOSYNTHESIS PROTEIN PA4999-RELATED"/>
    <property type="match status" value="1"/>
</dbReference>
<feature type="transmembrane region" description="Helical" evidence="6">
    <location>
        <begin position="341"/>
        <end position="359"/>
    </location>
</feature>
<dbReference type="GO" id="GO:0016020">
    <property type="term" value="C:membrane"/>
    <property type="evidence" value="ECO:0007669"/>
    <property type="project" value="UniProtKB-SubCell"/>
</dbReference>
<feature type="transmembrane region" description="Helical" evidence="6">
    <location>
        <begin position="36"/>
        <end position="55"/>
    </location>
</feature>
<dbReference type="InterPro" id="IPR007016">
    <property type="entry name" value="O-antigen_ligase-rel_domated"/>
</dbReference>
<reference evidence="8" key="1">
    <citation type="journal article" date="2020" name="Biotechnol. Biofuels">
        <title>New insights from the biogas microbiome by comprehensive genome-resolved metagenomics of nearly 1600 species originating from multiple anaerobic digesters.</title>
        <authorList>
            <person name="Campanaro S."/>
            <person name="Treu L."/>
            <person name="Rodriguez-R L.M."/>
            <person name="Kovalovszki A."/>
            <person name="Ziels R.M."/>
            <person name="Maus I."/>
            <person name="Zhu X."/>
            <person name="Kougias P.G."/>
            <person name="Basile A."/>
            <person name="Luo G."/>
            <person name="Schluter A."/>
            <person name="Konstantinidis K.T."/>
            <person name="Angelidaki I."/>
        </authorList>
    </citation>
    <scope>NUCLEOTIDE SEQUENCE</scope>
    <source>
        <strain evidence="8">AS06rmzACSIP_7</strain>
    </source>
</reference>
<keyword evidence="2 6" id="KW-0812">Transmembrane</keyword>
<evidence type="ECO:0000256" key="6">
    <source>
        <dbReference type="SAM" id="Phobius"/>
    </source>
</evidence>
<accession>A0A971S2K0</accession>
<feature type="transmembrane region" description="Helical" evidence="6">
    <location>
        <begin position="67"/>
        <end position="86"/>
    </location>
</feature>
<dbReference type="Proteomes" id="UP000777265">
    <property type="component" value="Unassembled WGS sequence"/>
</dbReference>
<feature type="transmembrane region" description="Helical" evidence="6">
    <location>
        <begin position="167"/>
        <end position="187"/>
    </location>
</feature>
<keyword evidence="3 6" id="KW-1133">Transmembrane helix</keyword>
<proteinExistence type="predicted"/>
<keyword evidence="4 6" id="KW-0472">Membrane</keyword>
<dbReference type="EMBL" id="JAAYEE010000239">
    <property type="protein sequence ID" value="NLW36362.1"/>
    <property type="molecule type" value="Genomic_DNA"/>
</dbReference>
<feature type="domain" description="O-antigen ligase-related" evidence="7">
    <location>
        <begin position="199"/>
        <end position="348"/>
    </location>
</feature>
<feature type="transmembrane region" description="Helical" evidence="6">
    <location>
        <begin position="116"/>
        <end position="134"/>
    </location>
</feature>
<sequence>MRAASLAGPFVFLVFLAIPFLGGNHLPLSFVTIDRFWIEGAFGALLIIATALQYLGNGKNTAGMSRFCWFFLPFFCMTAISFLYSWNRFNTMVGVSTLVWSFGAVYLYSLCSKKDVCLAGLVVGAALSAIAAMIQHKILFPSLANAFTQGYYAYLLKEQSGVPFASYLYHNMLGGYLAFVVPLSFYYAACKKSIVALLASAVIITGVVLTSTRIGLGIVLLALFTTIAMLLWEKDKRGTARVLCVVVLASLLSLAMLSGGHKQKDFGVQYAITQKAKTAYTHLSTINTRTDIWKNAMNAFRNKPLVGYGASAFEYGYRKYFDGNSYTAVAHSTLVKVAVELGIFGLLCCCFYVYGIFLYGRSRLRDPMNRFVMLSVLSGALFGLIDFSFDVTSHVMTFFVLTSTFFLAEPLVDQASNKGKQHKNLALFAMVVTFLLAAFLFMIKVNTFKASVDNGDLQAQDGLLMNALTSYREAIETMPLSADGYVKAMSVLISMYGAEQNRKIHGAMTTELDEYLQAMEVRKDRNSELFLTMGKAYALKGNAEKTVAYFNRALYYYPSSGYYIHEIAGYYAAQGQFDTAMGYIRQFDPYIPKYRGPHNPRGIFVYKIRDLEADVQAGKGNRAEALRIALQNLEDAKNNVYVITSSKSRTFVSYNLFYAYLRKRVEFLKSNRTNRIQMLRDRF</sequence>
<name>A0A971S2K0_9BACT</name>
<dbReference type="Pfam" id="PF04932">
    <property type="entry name" value="Wzy_C"/>
    <property type="match status" value="1"/>
</dbReference>
<evidence type="ECO:0000313" key="9">
    <source>
        <dbReference type="Proteomes" id="UP000777265"/>
    </source>
</evidence>
<dbReference type="SUPFAM" id="SSF48452">
    <property type="entry name" value="TPR-like"/>
    <property type="match status" value="1"/>
</dbReference>
<dbReference type="Gene3D" id="1.25.40.10">
    <property type="entry name" value="Tetratricopeptide repeat domain"/>
    <property type="match status" value="1"/>
</dbReference>
<dbReference type="AlphaFoldDB" id="A0A971S2K0"/>
<feature type="transmembrane region" description="Helical" evidence="6">
    <location>
        <begin position="371"/>
        <end position="389"/>
    </location>
</feature>
<feature type="transmembrane region" description="Helical" evidence="6">
    <location>
        <begin position="194"/>
        <end position="210"/>
    </location>
</feature>
<evidence type="ECO:0000256" key="3">
    <source>
        <dbReference type="ARBA" id="ARBA00022989"/>
    </source>
</evidence>
<evidence type="ECO:0000256" key="5">
    <source>
        <dbReference type="PROSITE-ProRule" id="PRU00339"/>
    </source>
</evidence>
<feature type="transmembrane region" description="Helical" evidence="6">
    <location>
        <begin position="395"/>
        <end position="412"/>
    </location>
</feature>
<dbReference type="InterPro" id="IPR051533">
    <property type="entry name" value="WaaL-like"/>
</dbReference>
<keyword evidence="5" id="KW-0802">TPR repeat</keyword>
<evidence type="ECO:0000256" key="4">
    <source>
        <dbReference type="ARBA" id="ARBA00023136"/>
    </source>
</evidence>
<feature type="transmembrane region" description="Helical" evidence="6">
    <location>
        <begin position="216"/>
        <end position="232"/>
    </location>
</feature>
<protein>
    <recommendedName>
        <fullName evidence="7">O-antigen ligase-related domain-containing protein</fullName>
    </recommendedName>
</protein>
<evidence type="ECO:0000313" key="8">
    <source>
        <dbReference type="EMBL" id="NLW36362.1"/>
    </source>
</evidence>
<feature type="transmembrane region" description="Helical" evidence="6">
    <location>
        <begin position="239"/>
        <end position="257"/>
    </location>
</feature>
<dbReference type="PROSITE" id="PS50005">
    <property type="entry name" value="TPR"/>
    <property type="match status" value="1"/>
</dbReference>
<feature type="repeat" description="TPR" evidence="5">
    <location>
        <begin position="527"/>
        <end position="560"/>
    </location>
</feature>
<evidence type="ECO:0000256" key="2">
    <source>
        <dbReference type="ARBA" id="ARBA00022692"/>
    </source>
</evidence>
<comment type="subcellular location">
    <subcellularLocation>
        <location evidence="1">Membrane</location>
        <topology evidence="1">Multi-pass membrane protein</topology>
    </subcellularLocation>
</comment>
<feature type="transmembrane region" description="Helical" evidence="6">
    <location>
        <begin position="92"/>
        <end position="109"/>
    </location>
</feature>
<comment type="caution">
    <text evidence="8">The sequence shown here is derived from an EMBL/GenBank/DDBJ whole genome shotgun (WGS) entry which is preliminary data.</text>
</comment>
<organism evidence="8 9">
    <name type="scientific">Syntrophorhabdus aromaticivorans</name>
    <dbReference type="NCBI Taxonomy" id="328301"/>
    <lineage>
        <taxon>Bacteria</taxon>
        <taxon>Pseudomonadati</taxon>
        <taxon>Thermodesulfobacteriota</taxon>
        <taxon>Syntrophorhabdia</taxon>
        <taxon>Syntrophorhabdales</taxon>
        <taxon>Syntrophorhabdaceae</taxon>
        <taxon>Syntrophorhabdus</taxon>
    </lineage>
</organism>
<dbReference type="InterPro" id="IPR011990">
    <property type="entry name" value="TPR-like_helical_dom_sf"/>
</dbReference>